<reference evidence="9 10" key="1">
    <citation type="submission" date="2019-12" db="EMBL/GenBank/DDBJ databases">
        <title>Nocardia sp. nov. ET3-3 isolated from soil.</title>
        <authorList>
            <person name="Kanchanasin P."/>
            <person name="Tanasupawat S."/>
            <person name="Yuki M."/>
            <person name="Kudo T."/>
        </authorList>
    </citation>
    <scope>NUCLEOTIDE SEQUENCE [LARGE SCALE GENOMIC DNA]</scope>
    <source>
        <strain evidence="9 10">ET3-3</strain>
    </source>
</reference>
<evidence type="ECO:0000256" key="7">
    <source>
        <dbReference type="SAM" id="MobiDB-lite"/>
    </source>
</evidence>
<dbReference type="PANTHER" id="PTHR42711:SF5">
    <property type="entry name" value="ABC TRANSPORTER ATP-BINDING PROTEIN NATA"/>
    <property type="match status" value="1"/>
</dbReference>
<keyword evidence="6" id="KW-0046">Antibiotic resistance</keyword>
<dbReference type="GO" id="GO:0046677">
    <property type="term" value="P:response to antibiotic"/>
    <property type="evidence" value="ECO:0007669"/>
    <property type="project" value="UniProtKB-KW"/>
</dbReference>
<dbReference type="InterPro" id="IPR050763">
    <property type="entry name" value="ABC_transporter_ATP-binding"/>
</dbReference>
<feature type="domain" description="ABC transporter" evidence="8">
    <location>
        <begin position="4"/>
        <end position="229"/>
    </location>
</feature>
<accession>A0A7K1UVF6</accession>
<organism evidence="9 10">
    <name type="scientific">Nocardia terrae</name>
    <dbReference type="NCBI Taxonomy" id="2675851"/>
    <lineage>
        <taxon>Bacteria</taxon>
        <taxon>Bacillati</taxon>
        <taxon>Actinomycetota</taxon>
        <taxon>Actinomycetes</taxon>
        <taxon>Mycobacteriales</taxon>
        <taxon>Nocardiaceae</taxon>
        <taxon>Nocardia</taxon>
    </lineage>
</organism>
<comment type="similarity">
    <text evidence="2">Belongs to the ABC transporter superfamily.</text>
</comment>
<evidence type="ECO:0000313" key="9">
    <source>
        <dbReference type="EMBL" id="MVU78340.1"/>
    </source>
</evidence>
<evidence type="ECO:0000256" key="3">
    <source>
        <dbReference type="ARBA" id="ARBA00022448"/>
    </source>
</evidence>
<keyword evidence="4" id="KW-0547">Nucleotide-binding</keyword>
<dbReference type="GO" id="GO:0005886">
    <property type="term" value="C:plasma membrane"/>
    <property type="evidence" value="ECO:0007669"/>
    <property type="project" value="UniProtKB-SubCell"/>
</dbReference>
<keyword evidence="5 9" id="KW-0067">ATP-binding</keyword>
<dbReference type="InterPro" id="IPR017871">
    <property type="entry name" value="ABC_transporter-like_CS"/>
</dbReference>
<dbReference type="RefSeq" id="WP_157387858.1">
    <property type="nucleotide sequence ID" value="NZ_WRPP01000002.1"/>
</dbReference>
<proteinExistence type="inferred from homology"/>
<sequence>MGVIEAHAVSKRYRGTLALDRLELDIAPGEVYGYLGPNGAGKTTTIRLMLGLHRPTSGTIRIGGRDAWSEPVAAHRDCAYVASEAILWPALTGAETFEYLEHLRGGCDRVYRESLIARFDFDPDKKVRALSKGNRQKVQLIAAFATRAEILILDEPTSGLDPLMEAAFRETVGEARARGQTVFLSSHVLSEVEALCDRIGILRAGRLIDEGTLAQLRHLSARTVEVNFAEPDVDLAAVGALAGVEVAELADHHAVLQVRGPMGPLLSALTRLPVTTIDSREPSLEEIFLVHYHGGPDTGSARPRTGDPELPGVPR</sequence>
<gene>
    <name evidence="9" type="ORF">GPX89_13930</name>
</gene>
<dbReference type="CDD" id="cd03230">
    <property type="entry name" value="ABC_DR_subfamily_A"/>
    <property type="match status" value="1"/>
</dbReference>
<keyword evidence="10" id="KW-1185">Reference proteome</keyword>
<evidence type="ECO:0000256" key="6">
    <source>
        <dbReference type="ARBA" id="ARBA00023251"/>
    </source>
</evidence>
<dbReference type="SUPFAM" id="SSF52540">
    <property type="entry name" value="P-loop containing nucleoside triphosphate hydrolases"/>
    <property type="match status" value="1"/>
</dbReference>
<keyword evidence="3" id="KW-0813">Transport</keyword>
<name>A0A7K1UVF6_9NOCA</name>
<dbReference type="AlphaFoldDB" id="A0A7K1UVF6"/>
<comment type="subcellular location">
    <subcellularLocation>
        <location evidence="1">Cell membrane</location>
        <topology evidence="1">Peripheral membrane protein</topology>
    </subcellularLocation>
</comment>
<feature type="region of interest" description="Disordered" evidence="7">
    <location>
        <begin position="295"/>
        <end position="315"/>
    </location>
</feature>
<evidence type="ECO:0000259" key="8">
    <source>
        <dbReference type="PROSITE" id="PS50893"/>
    </source>
</evidence>
<dbReference type="InterPro" id="IPR027417">
    <property type="entry name" value="P-loop_NTPase"/>
</dbReference>
<dbReference type="InterPro" id="IPR003439">
    <property type="entry name" value="ABC_transporter-like_ATP-bd"/>
</dbReference>
<evidence type="ECO:0000256" key="2">
    <source>
        <dbReference type="ARBA" id="ARBA00005417"/>
    </source>
</evidence>
<dbReference type="SMART" id="SM00382">
    <property type="entry name" value="AAA"/>
    <property type="match status" value="1"/>
</dbReference>
<dbReference type="InterPro" id="IPR003593">
    <property type="entry name" value="AAA+_ATPase"/>
</dbReference>
<dbReference type="PROSITE" id="PS50893">
    <property type="entry name" value="ABC_TRANSPORTER_2"/>
    <property type="match status" value="1"/>
</dbReference>
<dbReference type="EMBL" id="WRPP01000002">
    <property type="protein sequence ID" value="MVU78340.1"/>
    <property type="molecule type" value="Genomic_DNA"/>
</dbReference>
<dbReference type="PROSITE" id="PS00211">
    <property type="entry name" value="ABC_TRANSPORTER_1"/>
    <property type="match status" value="1"/>
</dbReference>
<protein>
    <submittedName>
        <fullName evidence="9">ATP-binding cassette domain-containing protein</fullName>
    </submittedName>
</protein>
<dbReference type="Proteomes" id="UP000466794">
    <property type="component" value="Unassembled WGS sequence"/>
</dbReference>
<dbReference type="Gene3D" id="3.40.50.300">
    <property type="entry name" value="P-loop containing nucleotide triphosphate hydrolases"/>
    <property type="match status" value="1"/>
</dbReference>
<evidence type="ECO:0000256" key="5">
    <source>
        <dbReference type="ARBA" id="ARBA00022840"/>
    </source>
</evidence>
<evidence type="ECO:0000256" key="4">
    <source>
        <dbReference type="ARBA" id="ARBA00022741"/>
    </source>
</evidence>
<dbReference type="PANTHER" id="PTHR42711">
    <property type="entry name" value="ABC TRANSPORTER ATP-BINDING PROTEIN"/>
    <property type="match status" value="1"/>
</dbReference>
<evidence type="ECO:0000256" key="1">
    <source>
        <dbReference type="ARBA" id="ARBA00004202"/>
    </source>
</evidence>
<dbReference type="GO" id="GO:0016887">
    <property type="term" value="F:ATP hydrolysis activity"/>
    <property type="evidence" value="ECO:0007669"/>
    <property type="project" value="InterPro"/>
</dbReference>
<comment type="caution">
    <text evidence="9">The sequence shown here is derived from an EMBL/GenBank/DDBJ whole genome shotgun (WGS) entry which is preliminary data.</text>
</comment>
<dbReference type="GO" id="GO:0005524">
    <property type="term" value="F:ATP binding"/>
    <property type="evidence" value="ECO:0007669"/>
    <property type="project" value="UniProtKB-KW"/>
</dbReference>
<dbReference type="Pfam" id="PF00005">
    <property type="entry name" value="ABC_tran"/>
    <property type="match status" value="1"/>
</dbReference>
<evidence type="ECO:0000313" key="10">
    <source>
        <dbReference type="Proteomes" id="UP000466794"/>
    </source>
</evidence>